<keyword evidence="2 10" id="KW-0812">Transmembrane</keyword>
<dbReference type="GO" id="GO:0000139">
    <property type="term" value="C:Golgi membrane"/>
    <property type="evidence" value="ECO:0007669"/>
    <property type="project" value="UniProtKB-SubCell"/>
</dbReference>
<proteinExistence type="evidence at transcript level"/>
<comment type="similarity">
    <text evidence="8">Belongs to the LU7TM family. TMEM87 subfamily.</text>
</comment>
<keyword evidence="14" id="KW-0675">Receptor</keyword>
<evidence type="ECO:0000256" key="7">
    <source>
        <dbReference type="ARBA" id="ARBA00023180"/>
    </source>
</evidence>
<feature type="transmembrane region" description="Helical" evidence="10">
    <location>
        <begin position="292"/>
        <end position="308"/>
    </location>
</feature>
<keyword evidence="5" id="KW-0333">Golgi apparatus</keyword>
<evidence type="ECO:0000256" key="8">
    <source>
        <dbReference type="ARBA" id="ARBA00044946"/>
    </source>
</evidence>
<dbReference type="InterPro" id="IPR009637">
    <property type="entry name" value="GPR107/GPR108-like"/>
</dbReference>
<evidence type="ECO:0000259" key="12">
    <source>
        <dbReference type="Pfam" id="PF06814"/>
    </source>
</evidence>
<evidence type="ECO:0000256" key="5">
    <source>
        <dbReference type="ARBA" id="ARBA00023034"/>
    </source>
</evidence>
<keyword evidence="4 10" id="KW-1133">Transmembrane helix</keyword>
<feature type="signal peptide" evidence="11">
    <location>
        <begin position="1"/>
        <end position="20"/>
    </location>
</feature>
<evidence type="ECO:0000313" key="14">
    <source>
        <dbReference type="EMBL" id="JAC35361.1"/>
    </source>
</evidence>
<dbReference type="PANTHER" id="PTHR21229:SF1">
    <property type="entry name" value="GH17801P"/>
    <property type="match status" value="1"/>
</dbReference>
<feature type="domain" description="GOST seven transmembrane" evidence="12">
    <location>
        <begin position="211"/>
        <end position="456"/>
    </location>
</feature>
<evidence type="ECO:0000259" key="13">
    <source>
        <dbReference type="Pfam" id="PF21901"/>
    </source>
</evidence>
<reference evidence="14" key="1">
    <citation type="submission" date="2014-03" db="EMBL/GenBank/DDBJ databases">
        <title>The sialotranscriptome of Amblyomma triste, Amblyomma parvum and Amblyomma cajennense ticks, uncovered by 454-based RNA-seq.</title>
        <authorList>
            <person name="Garcia G.R."/>
            <person name="Gardinassi L.G."/>
            <person name="Ribeiro J.M."/>
            <person name="Anatriello E."/>
            <person name="Ferreira B.R."/>
            <person name="Moreira H.N."/>
            <person name="Mafra C."/>
            <person name="Olegario M.M."/>
            <person name="Szabo P.J."/>
            <person name="Miranda-Santos I.K."/>
            <person name="Maruyama S.R."/>
        </authorList>
    </citation>
    <scope>NUCLEOTIDE SEQUENCE</scope>
    <source>
        <strain evidence="14">Mato Grasso do Sul</strain>
        <tissue evidence="14">Salivary glands</tissue>
    </source>
</reference>
<evidence type="ECO:0000256" key="1">
    <source>
        <dbReference type="ARBA" id="ARBA00004653"/>
    </source>
</evidence>
<dbReference type="InterPro" id="IPR053937">
    <property type="entry name" value="GOST_TM"/>
</dbReference>
<evidence type="ECO:0000256" key="3">
    <source>
        <dbReference type="ARBA" id="ARBA00022729"/>
    </source>
</evidence>
<name>A0A023GND6_AMBTT</name>
<feature type="domain" description="TMEM87A/B GOLD" evidence="13">
    <location>
        <begin position="22"/>
        <end position="182"/>
    </location>
</feature>
<dbReference type="EMBL" id="GBBM01000057">
    <property type="protein sequence ID" value="JAC35361.1"/>
    <property type="molecule type" value="mRNA"/>
</dbReference>
<evidence type="ECO:0000256" key="10">
    <source>
        <dbReference type="SAM" id="Phobius"/>
    </source>
</evidence>
<dbReference type="GO" id="GO:0042147">
    <property type="term" value="P:retrograde transport, endosome to Golgi"/>
    <property type="evidence" value="ECO:0007669"/>
    <property type="project" value="TreeGrafter"/>
</dbReference>
<accession>A0A023GND6</accession>
<dbReference type="InterPro" id="IPR054101">
    <property type="entry name" value="TMEM87A/B_GOLD"/>
</dbReference>
<feature type="transmembrane region" description="Helical" evidence="10">
    <location>
        <begin position="213"/>
        <end position="233"/>
    </location>
</feature>
<feature type="transmembrane region" description="Helical" evidence="10">
    <location>
        <begin position="348"/>
        <end position="368"/>
    </location>
</feature>
<feature type="transmembrane region" description="Helical" evidence="10">
    <location>
        <begin position="245"/>
        <end position="264"/>
    </location>
</feature>
<feature type="region of interest" description="Disordered" evidence="9">
    <location>
        <begin position="482"/>
        <end position="511"/>
    </location>
</feature>
<dbReference type="GO" id="GO:0005829">
    <property type="term" value="C:cytosol"/>
    <property type="evidence" value="ECO:0007669"/>
    <property type="project" value="GOC"/>
</dbReference>
<keyword evidence="7" id="KW-0325">Glycoprotein</keyword>
<comment type="subcellular location">
    <subcellularLocation>
        <location evidence="1">Golgi apparatus membrane</location>
        <topology evidence="1">Multi-pass membrane protein</topology>
    </subcellularLocation>
</comment>
<feature type="transmembrane region" description="Helical" evidence="10">
    <location>
        <begin position="315"/>
        <end position="332"/>
    </location>
</feature>
<dbReference type="Pfam" id="PF06814">
    <property type="entry name" value="GOST_TM"/>
    <property type="match status" value="1"/>
</dbReference>
<sequence length="548" mass="61472">MYIDFRLYLGLLLVCVPSNCFPDQGKWTFKADNVSNHYMAVQKSLYSGSTASVTISCEPSRPGEAVTLLVGWTLYRSPCFQEFLDVDLLSQEQLGGLEAGAKLFETAHVYSQGSEEVHQCLHLIDLGVLRRPIPTATPKVAGANATKKIQAKTTPPPHTTVAPHAALSTVNEDGIYMLLFHVHSTNYANFSLQVDVALRGSHGYLSAVDWPFLPFYGVMCGVYVVYAVVWLTVSALQWRDLLRIQFWIGGVIFLGMLEKAVFYAEYQSINGTGRSVQGAVLFAEVLSCLKRSLARLLVVVVSLGFGIVKPRLGPMLHRVLGIGGAYFVMASLEGCLRTLKPKNTPDRLLTVLGIGLALLDSAICWWIFSSLSQTTRTLRLRRNVIKLSLYRHFTNTLVFAVLASVVFMVWVTFDHRTVECLTDWKELWFDEGYWHLLFSLVLLVIMFLWRPTNNNKRYAFTPLLDAADDELDEEEHLQQPHDAFEGMKMRTTKPAASGQPTASKEDPEDDLKWVEETIPSSLGETALPSLLDSDEEIMTVRFERNKME</sequence>
<feature type="transmembrane region" description="Helical" evidence="10">
    <location>
        <begin position="433"/>
        <end position="449"/>
    </location>
</feature>
<keyword evidence="3 11" id="KW-0732">Signal</keyword>
<dbReference type="AlphaFoldDB" id="A0A023GND6"/>
<protein>
    <submittedName>
        <fullName evidence="14">Putative lung seven transmembrane receptor</fullName>
    </submittedName>
</protein>
<dbReference type="PANTHER" id="PTHR21229">
    <property type="entry name" value="LUNG SEVEN TRANSMEMBRANE RECEPTOR"/>
    <property type="match status" value="1"/>
</dbReference>
<feature type="chain" id="PRO_5001521317" evidence="11">
    <location>
        <begin position="21"/>
        <end position="548"/>
    </location>
</feature>
<feature type="transmembrane region" description="Helical" evidence="10">
    <location>
        <begin position="389"/>
        <end position="413"/>
    </location>
</feature>
<evidence type="ECO:0000256" key="4">
    <source>
        <dbReference type="ARBA" id="ARBA00022989"/>
    </source>
</evidence>
<evidence type="ECO:0000256" key="9">
    <source>
        <dbReference type="SAM" id="MobiDB-lite"/>
    </source>
</evidence>
<evidence type="ECO:0000256" key="2">
    <source>
        <dbReference type="ARBA" id="ARBA00022692"/>
    </source>
</evidence>
<evidence type="ECO:0000256" key="6">
    <source>
        <dbReference type="ARBA" id="ARBA00023136"/>
    </source>
</evidence>
<organism evidence="14">
    <name type="scientific">Amblyomma triste</name>
    <name type="common">Neotropical tick</name>
    <dbReference type="NCBI Taxonomy" id="251400"/>
    <lineage>
        <taxon>Eukaryota</taxon>
        <taxon>Metazoa</taxon>
        <taxon>Ecdysozoa</taxon>
        <taxon>Arthropoda</taxon>
        <taxon>Chelicerata</taxon>
        <taxon>Arachnida</taxon>
        <taxon>Acari</taxon>
        <taxon>Parasitiformes</taxon>
        <taxon>Ixodida</taxon>
        <taxon>Ixodoidea</taxon>
        <taxon>Ixodidae</taxon>
        <taxon>Amblyomminae</taxon>
        <taxon>Amblyomma</taxon>
    </lineage>
</organism>
<dbReference type="Pfam" id="PF21901">
    <property type="entry name" value="TMEM87A-B_GOLD"/>
    <property type="match status" value="1"/>
</dbReference>
<evidence type="ECO:0000256" key="11">
    <source>
        <dbReference type="SAM" id="SignalP"/>
    </source>
</evidence>
<keyword evidence="6 10" id="KW-0472">Membrane</keyword>